<proteinExistence type="predicted"/>
<keyword evidence="6" id="KW-0325">Glycoprotein</keyword>
<evidence type="ECO:0000313" key="9">
    <source>
        <dbReference type="EMBL" id="APD75533.1"/>
    </source>
</evidence>
<accession>A0A1J0RC67</accession>
<sequence>MMPDKLDEICLLTAAYTTTTAIKASAYSKGTPDGTVVSYTFCNCQSGGGSASDKLGANHALGIHVTKVGATTATEKTSLKPNPDNKCPDEDSTTELTPIKDLARAICLAQKAKLTTPRPLSGVGYTELQNNDEFKAIASIFLRNGEGQLDPEKDKQQINELIKETYGPNDEHFRKSYVEALDNKKWEFKIIKNKIEVSVSELANGKNAALALAYYASKIKTGCGKQSAHTPIVSNEVEKCKGKPQRECKEEDGCEFKNGECKAKVTKAAETDGKTNTTGSNSFVIKKAPLLLAFLLLYLKYSKIF</sequence>
<keyword evidence="5" id="KW-0472">Membrane</keyword>
<evidence type="ECO:0000256" key="3">
    <source>
        <dbReference type="ARBA" id="ARBA00022475"/>
    </source>
</evidence>
<keyword evidence="4" id="KW-0336">GPI-anchor</keyword>
<name>A0A1J0RC67_9TRYP</name>
<dbReference type="GO" id="GO:0098552">
    <property type="term" value="C:side of membrane"/>
    <property type="evidence" value="ECO:0007669"/>
    <property type="project" value="UniProtKB-KW"/>
</dbReference>
<reference evidence="9" key="1">
    <citation type="submission" date="2016-08" db="EMBL/GenBank/DDBJ databases">
        <title>VSG repertoire of Trypanosoma brucei EATRO 1125.</title>
        <authorList>
            <person name="Cross G.A."/>
        </authorList>
    </citation>
    <scope>NUCLEOTIDE SEQUENCE</scope>
    <source>
        <strain evidence="9">EATRO 1125</strain>
    </source>
</reference>
<evidence type="ECO:0000256" key="6">
    <source>
        <dbReference type="ARBA" id="ARBA00023180"/>
    </source>
</evidence>
<keyword evidence="7" id="KW-0449">Lipoprotein</keyword>
<dbReference type="SUPFAM" id="SSF58087">
    <property type="entry name" value="Variant surface glycoprotein (N-terminal domain)"/>
    <property type="match status" value="1"/>
</dbReference>
<protein>
    <submittedName>
        <fullName evidence="9">Variant surface glycoprotein 1125.5451</fullName>
    </submittedName>
</protein>
<dbReference type="VEuPathDB" id="TriTrypDB:Tb427_000509600"/>
<keyword evidence="3" id="KW-1003">Cell membrane</keyword>
<evidence type="ECO:0000256" key="7">
    <source>
        <dbReference type="ARBA" id="ARBA00023288"/>
    </source>
</evidence>
<comment type="subcellular location">
    <subcellularLocation>
        <location evidence="2">Cell membrane</location>
        <topology evidence="2">Lipid-anchor</topology>
        <topology evidence="2">GPI-anchor</topology>
    </subcellularLocation>
</comment>
<evidence type="ECO:0000256" key="1">
    <source>
        <dbReference type="ARBA" id="ARBA00002523"/>
    </source>
</evidence>
<feature type="region of interest" description="Disordered" evidence="8">
    <location>
        <begin position="74"/>
        <end position="93"/>
    </location>
</feature>
<dbReference type="SUPFAM" id="SSF118251">
    <property type="entry name" value="Variant surface glycoprotein MITAT 1.2, VSG 221, C-terminal domain"/>
    <property type="match status" value="1"/>
</dbReference>
<dbReference type="InterPro" id="IPR027446">
    <property type="entry name" value="VSG_C_dom_sf"/>
</dbReference>
<dbReference type="EMBL" id="KX701577">
    <property type="protein sequence ID" value="APD75533.1"/>
    <property type="molecule type" value="Genomic_DNA"/>
</dbReference>
<dbReference type="GO" id="GO:0005886">
    <property type="term" value="C:plasma membrane"/>
    <property type="evidence" value="ECO:0007669"/>
    <property type="project" value="UniProtKB-SubCell"/>
</dbReference>
<comment type="function">
    <text evidence="1">VSG forms a coat on the surface of the parasite. The trypanosome evades the immune response of the host by expressing a series of antigenically distinct VSGs from an estimated 1000 VSG genes.</text>
</comment>
<evidence type="ECO:0000256" key="8">
    <source>
        <dbReference type="SAM" id="MobiDB-lite"/>
    </source>
</evidence>
<evidence type="ECO:0000256" key="5">
    <source>
        <dbReference type="ARBA" id="ARBA00023136"/>
    </source>
</evidence>
<organism evidence="9">
    <name type="scientific">Trypanosoma brucei</name>
    <dbReference type="NCBI Taxonomy" id="5691"/>
    <lineage>
        <taxon>Eukaryota</taxon>
        <taxon>Discoba</taxon>
        <taxon>Euglenozoa</taxon>
        <taxon>Kinetoplastea</taxon>
        <taxon>Metakinetoplastina</taxon>
        <taxon>Trypanosomatida</taxon>
        <taxon>Trypanosomatidae</taxon>
        <taxon>Trypanosoma</taxon>
    </lineage>
</organism>
<evidence type="ECO:0000256" key="2">
    <source>
        <dbReference type="ARBA" id="ARBA00004609"/>
    </source>
</evidence>
<evidence type="ECO:0000256" key="4">
    <source>
        <dbReference type="ARBA" id="ARBA00022622"/>
    </source>
</evidence>
<dbReference type="AlphaFoldDB" id="A0A1J0RC67"/>